<keyword evidence="1" id="KW-0812">Transmembrane</keyword>
<gene>
    <name evidence="2" type="ORF">J2S42_000145</name>
</gene>
<feature type="transmembrane region" description="Helical" evidence="1">
    <location>
        <begin position="77"/>
        <end position="96"/>
    </location>
</feature>
<evidence type="ECO:0000313" key="3">
    <source>
        <dbReference type="Proteomes" id="UP001240236"/>
    </source>
</evidence>
<feature type="transmembrane region" description="Helical" evidence="1">
    <location>
        <begin position="16"/>
        <end position="38"/>
    </location>
</feature>
<reference evidence="2 3" key="1">
    <citation type="submission" date="2023-07" db="EMBL/GenBank/DDBJ databases">
        <title>Sequencing the genomes of 1000 actinobacteria strains.</title>
        <authorList>
            <person name="Klenk H.-P."/>
        </authorList>
    </citation>
    <scope>NUCLEOTIDE SEQUENCE [LARGE SCALE GENOMIC DNA]</scope>
    <source>
        <strain evidence="2 3">DSM 44709</strain>
    </source>
</reference>
<feature type="transmembrane region" description="Helical" evidence="1">
    <location>
        <begin position="295"/>
        <end position="320"/>
    </location>
</feature>
<comment type="caution">
    <text evidence="2">The sequence shown here is derived from an EMBL/GenBank/DDBJ whole genome shotgun (WGS) entry which is preliminary data.</text>
</comment>
<feature type="transmembrane region" description="Helical" evidence="1">
    <location>
        <begin position="425"/>
        <end position="449"/>
    </location>
</feature>
<feature type="transmembrane region" description="Helical" evidence="1">
    <location>
        <begin position="390"/>
        <end position="419"/>
    </location>
</feature>
<name>A0AAE3VTL8_9ACTN</name>
<dbReference type="Proteomes" id="UP001240236">
    <property type="component" value="Unassembled WGS sequence"/>
</dbReference>
<dbReference type="AlphaFoldDB" id="A0AAE3VTL8"/>
<feature type="transmembrane region" description="Helical" evidence="1">
    <location>
        <begin position="117"/>
        <end position="143"/>
    </location>
</feature>
<keyword evidence="1" id="KW-0472">Membrane</keyword>
<feature type="transmembrane region" description="Helical" evidence="1">
    <location>
        <begin position="461"/>
        <end position="482"/>
    </location>
</feature>
<dbReference type="RefSeq" id="WP_307234140.1">
    <property type="nucleotide sequence ID" value="NZ_JAUSUZ010000001.1"/>
</dbReference>
<accession>A0AAE3VTL8</accession>
<feature type="transmembrane region" description="Helical" evidence="1">
    <location>
        <begin position="241"/>
        <end position="260"/>
    </location>
</feature>
<feature type="transmembrane region" description="Helical" evidence="1">
    <location>
        <begin position="163"/>
        <end position="182"/>
    </location>
</feature>
<feature type="transmembrane region" description="Helical" evidence="1">
    <location>
        <begin position="345"/>
        <end position="369"/>
    </location>
</feature>
<protein>
    <submittedName>
        <fullName evidence="2">ABC-2 type transport system permease protein</fullName>
    </submittedName>
</protein>
<feature type="transmembrane region" description="Helical" evidence="1">
    <location>
        <begin position="502"/>
        <end position="525"/>
    </location>
</feature>
<keyword evidence="1" id="KW-1133">Transmembrane helix</keyword>
<feature type="transmembrane region" description="Helical" evidence="1">
    <location>
        <begin position="189"/>
        <end position="207"/>
    </location>
</feature>
<proteinExistence type="predicted"/>
<organism evidence="2 3">
    <name type="scientific">Catenuloplanes indicus</name>
    <dbReference type="NCBI Taxonomy" id="137267"/>
    <lineage>
        <taxon>Bacteria</taxon>
        <taxon>Bacillati</taxon>
        <taxon>Actinomycetota</taxon>
        <taxon>Actinomycetes</taxon>
        <taxon>Micromonosporales</taxon>
        <taxon>Micromonosporaceae</taxon>
        <taxon>Catenuloplanes</taxon>
    </lineage>
</organism>
<sequence length="532" mass="53468">MITVWSRALTDSRRGLITLLILLGGLVFAVLGGVASAYPTTAARTEIARIAESLGTASTGLTGPAVGVGTMGGYVQWKYGTVLVMIAASWAILALTRVLTGRHLDLLAATPVGRRRIALATIGALLTVLTTACAAATAGAWLGGLAFARLPGDAVPFADAAGLGAWLWVMAVAFGGLAFALAPWLGRGAAAWIAGVALVGGLVAVGYRGVSPALDALAPVTPWDWTYGHLPLAGRLDWASLVWPLLAGVLLLTAGVETFARRDLGAVLALPRVRPPAAGLRGVAGRVFAERLPAALGWGSGLAVLGFVLAASSATMAAQFTRSPGLRESFGAIFPDFDISTPGGFLQLVMQLLFVLAGFAAVSLLAGWGADEDAGRVEMLLATPVTRAALILRGGLGLLGAVAAVTALASAGVAAGAAASGSAEIFRPAAGTGVLGLFAVAVIGVGVAAGGLARMSAAGTVAGIAVLVTYLIDLVAPALQMPDRVHELALTAHLGRPLVGEWNLAGVAACLILAVLGVLAGAAGLTRRDLRH</sequence>
<dbReference type="EMBL" id="JAUSUZ010000001">
    <property type="protein sequence ID" value="MDQ0363476.1"/>
    <property type="molecule type" value="Genomic_DNA"/>
</dbReference>
<evidence type="ECO:0000256" key="1">
    <source>
        <dbReference type="SAM" id="Phobius"/>
    </source>
</evidence>
<evidence type="ECO:0000313" key="2">
    <source>
        <dbReference type="EMBL" id="MDQ0363476.1"/>
    </source>
</evidence>
<keyword evidence="3" id="KW-1185">Reference proteome</keyword>